<dbReference type="PANTHER" id="PTHR42748:SF14">
    <property type="entry name" value="SNOAL-LIKE DOMAIN-CONTAINING PROTEIN"/>
    <property type="match status" value="1"/>
</dbReference>
<dbReference type="RefSeq" id="XP_014169307.1">
    <property type="nucleotide sequence ID" value="XM_014313832.1"/>
</dbReference>
<dbReference type="PANTHER" id="PTHR42748">
    <property type="entry name" value="NITROGEN METABOLITE REPRESSION PROTEIN NMRA FAMILY MEMBER"/>
    <property type="match status" value="1"/>
</dbReference>
<keyword evidence="2" id="KW-0521">NADP</keyword>
<dbReference type="Pfam" id="PF05368">
    <property type="entry name" value="NmrA"/>
    <property type="match status" value="1"/>
</dbReference>
<dbReference type="GO" id="GO:0005634">
    <property type="term" value="C:nucleus"/>
    <property type="evidence" value="ECO:0007669"/>
    <property type="project" value="TreeGrafter"/>
</dbReference>
<dbReference type="Gene3D" id="3.40.50.720">
    <property type="entry name" value="NAD(P)-binding Rossmann-like Domain"/>
    <property type="match status" value="1"/>
</dbReference>
<dbReference type="InParanoid" id="F0XRD6"/>
<dbReference type="eggNOG" id="ENOG502SKBT">
    <property type="taxonomic scope" value="Eukaryota"/>
</dbReference>
<dbReference type="Gene3D" id="3.90.25.10">
    <property type="entry name" value="UDP-galactose 4-epimerase, domain 1"/>
    <property type="match status" value="1"/>
</dbReference>
<dbReference type="GeneID" id="25975052"/>
<name>F0XRD6_GROCL</name>
<proteinExistence type="inferred from homology"/>
<protein>
    <submittedName>
        <fullName evidence="4">NmrA-like protein</fullName>
    </submittedName>
</protein>
<gene>
    <name evidence="4" type="ORF">CMQ_210</name>
</gene>
<dbReference type="SUPFAM" id="SSF51735">
    <property type="entry name" value="NAD(P)-binding Rossmann-fold domains"/>
    <property type="match status" value="1"/>
</dbReference>
<dbReference type="HOGENOM" id="CLU_007383_8_0_1"/>
<dbReference type="InterPro" id="IPR008030">
    <property type="entry name" value="NmrA-like"/>
</dbReference>
<accession>F0XRD6</accession>
<dbReference type="OrthoDB" id="300709at2759"/>
<organism evidence="5">
    <name type="scientific">Grosmannia clavigera (strain kw1407 / UAMH 11150)</name>
    <name type="common">Blue stain fungus</name>
    <name type="synonym">Graphiocladiella clavigera</name>
    <dbReference type="NCBI Taxonomy" id="655863"/>
    <lineage>
        <taxon>Eukaryota</taxon>
        <taxon>Fungi</taxon>
        <taxon>Dikarya</taxon>
        <taxon>Ascomycota</taxon>
        <taxon>Pezizomycotina</taxon>
        <taxon>Sordariomycetes</taxon>
        <taxon>Sordariomycetidae</taxon>
        <taxon>Ophiostomatales</taxon>
        <taxon>Ophiostomataceae</taxon>
        <taxon>Leptographium</taxon>
    </lineage>
</organism>
<dbReference type="AlphaFoldDB" id="F0XRD6"/>
<evidence type="ECO:0000313" key="4">
    <source>
        <dbReference type="EMBL" id="EFW99892.1"/>
    </source>
</evidence>
<evidence type="ECO:0000256" key="2">
    <source>
        <dbReference type="ARBA" id="ARBA00022857"/>
    </source>
</evidence>
<dbReference type="EMBL" id="GL629807">
    <property type="protein sequence ID" value="EFW99892.1"/>
    <property type="molecule type" value="Genomic_DNA"/>
</dbReference>
<feature type="domain" description="NmrA-like" evidence="3">
    <location>
        <begin position="6"/>
        <end position="249"/>
    </location>
</feature>
<dbReference type="STRING" id="655863.F0XRD6"/>
<comment type="similarity">
    <text evidence="1">Belongs to the NmrA-type oxidoreductase family.</text>
</comment>
<dbReference type="Proteomes" id="UP000007796">
    <property type="component" value="Unassembled WGS sequence"/>
</dbReference>
<dbReference type="InterPro" id="IPR051164">
    <property type="entry name" value="NmrA-like_oxidored"/>
</dbReference>
<evidence type="ECO:0000259" key="3">
    <source>
        <dbReference type="Pfam" id="PF05368"/>
    </source>
</evidence>
<evidence type="ECO:0000256" key="1">
    <source>
        <dbReference type="ARBA" id="ARBA00006328"/>
    </source>
</evidence>
<reference evidence="4 5" key="1">
    <citation type="journal article" date="2011" name="Proc. Natl. Acad. Sci. U.S.A.">
        <title>Genome and transcriptome analyses of the mountain pine beetle-fungal symbiont Grosmannia clavigera, a lodgepole pine pathogen.</title>
        <authorList>
            <person name="DiGuistini S."/>
            <person name="Wang Y."/>
            <person name="Liao N.Y."/>
            <person name="Taylor G."/>
            <person name="Tanguay P."/>
            <person name="Feau N."/>
            <person name="Henrissat B."/>
            <person name="Chan S.K."/>
            <person name="Hesse-Orce U."/>
            <person name="Alamouti S.M."/>
            <person name="Tsui C.K.M."/>
            <person name="Docking R.T."/>
            <person name="Levasseur A."/>
            <person name="Haridas S."/>
            <person name="Robertson G."/>
            <person name="Birol I."/>
            <person name="Holt R.A."/>
            <person name="Marra M.A."/>
            <person name="Hamelin R.C."/>
            <person name="Hirst M."/>
            <person name="Jones S.J.M."/>
            <person name="Bohlmann J."/>
            <person name="Breuil C."/>
        </authorList>
    </citation>
    <scope>NUCLEOTIDE SEQUENCE [LARGE SCALE GENOMIC DNA]</scope>
    <source>
        <strain evidence="5">kw1407 / UAMH 11150</strain>
    </source>
</reference>
<evidence type="ECO:0000313" key="5">
    <source>
        <dbReference type="Proteomes" id="UP000007796"/>
    </source>
</evidence>
<keyword evidence="5" id="KW-1185">Reference proteome</keyword>
<sequence length="363" mass="40638">MATTPLVFVVGGTGAQGIPVIRGLVHDGAYRVRFLTRDRQSARAQQVLALDHTEAIEGTFASEADLRAGFRGADYAFVNLDGFNSGEQAEMFWAMRSYELALEEGIRFFVYGNLDFVYRQSGYDAQFRCGHYDGKGRVGEWILRQNRERKQMGVALFTTGPYLDMAIASGTPMSPTLEQDVLTWRVPLGQGAVAHVDLDDCGHYVRWLLDHRDRADGLDLAVAIALIPYDELARAFERVTGHAARYVDTSLDHYWTAEGPLGTGAGPAGYNARPDDPASMTVRQNFSGFWNMWKASSLDNNGLVRRDFDLLDEIHPGRTRSAEDWLRKQEAKGLRDGLGCLWERVHHLRPVLKVVEDGRKGRL</sequence>
<dbReference type="InterPro" id="IPR036291">
    <property type="entry name" value="NAD(P)-bd_dom_sf"/>
</dbReference>